<evidence type="ECO:0000256" key="1">
    <source>
        <dbReference type="ARBA" id="ARBA00001974"/>
    </source>
</evidence>
<evidence type="ECO:0000256" key="2">
    <source>
        <dbReference type="ARBA" id="ARBA00004777"/>
    </source>
</evidence>
<keyword evidence="5 8" id="KW-0274">FAD</keyword>
<proteinExistence type="inferred from homology"/>
<dbReference type="UniPathway" id="UPA00193"/>
<evidence type="ECO:0000256" key="5">
    <source>
        <dbReference type="ARBA" id="ARBA00022827"/>
    </source>
</evidence>
<dbReference type="GO" id="GO:0106312">
    <property type="term" value="F:methylenetetrahydrofolate reductase (NADH) activity"/>
    <property type="evidence" value="ECO:0007669"/>
    <property type="project" value="UniProtKB-EC"/>
</dbReference>
<reference evidence="9 10" key="1">
    <citation type="submission" date="2015-10" db="EMBL/GenBank/DDBJ databases">
        <title>Draft Genome of Actinomyces odontolyticus subsp. actinosynbacter strain XH001.</title>
        <authorList>
            <person name="Mclean J.S."/>
            <person name="He X."/>
        </authorList>
    </citation>
    <scope>NUCLEOTIDE SEQUENCE [LARGE SCALE GENOMIC DNA]</scope>
    <source>
        <strain evidence="9 10">XH001</strain>
    </source>
</reference>
<dbReference type="GO" id="GO:0005829">
    <property type="term" value="C:cytosol"/>
    <property type="evidence" value="ECO:0007669"/>
    <property type="project" value="TreeGrafter"/>
</dbReference>
<dbReference type="GO" id="GO:0071949">
    <property type="term" value="F:FAD binding"/>
    <property type="evidence" value="ECO:0007669"/>
    <property type="project" value="TreeGrafter"/>
</dbReference>
<dbReference type="RefSeq" id="WP_060566991.1">
    <property type="nucleotide sequence ID" value="NZ_CP040006.1"/>
</dbReference>
<comment type="cofactor">
    <cofactor evidence="1 8">
        <name>FAD</name>
        <dbReference type="ChEBI" id="CHEBI:57692"/>
    </cofactor>
</comment>
<dbReference type="CDD" id="cd00537">
    <property type="entry name" value="MTHFR"/>
    <property type="match status" value="1"/>
</dbReference>
<dbReference type="InterPro" id="IPR029041">
    <property type="entry name" value="FAD-linked_oxidoreductase-like"/>
</dbReference>
<dbReference type="AlphaFoldDB" id="A0A0V8RSU7"/>
<dbReference type="GO" id="GO:0009086">
    <property type="term" value="P:methionine biosynthetic process"/>
    <property type="evidence" value="ECO:0007669"/>
    <property type="project" value="TreeGrafter"/>
</dbReference>
<dbReference type="Proteomes" id="UP000054686">
    <property type="component" value="Unassembled WGS sequence"/>
</dbReference>
<organism evidence="9 10">
    <name type="scientific">Schaalia odontolytica</name>
    <dbReference type="NCBI Taxonomy" id="1660"/>
    <lineage>
        <taxon>Bacteria</taxon>
        <taxon>Bacillati</taxon>
        <taxon>Actinomycetota</taxon>
        <taxon>Actinomycetes</taxon>
        <taxon>Actinomycetales</taxon>
        <taxon>Actinomycetaceae</taxon>
        <taxon>Schaalia</taxon>
    </lineage>
</organism>
<evidence type="ECO:0000256" key="6">
    <source>
        <dbReference type="ARBA" id="ARBA00023002"/>
    </source>
</evidence>
<comment type="caution">
    <text evidence="9">The sequence shown here is derived from an EMBL/GenBank/DDBJ whole genome shotgun (WGS) entry which is preliminary data.</text>
</comment>
<name>A0A0V8RSU7_9ACTO</name>
<dbReference type="Pfam" id="PF02219">
    <property type="entry name" value="MTHFR"/>
    <property type="match status" value="1"/>
</dbReference>
<evidence type="ECO:0000256" key="4">
    <source>
        <dbReference type="ARBA" id="ARBA00022630"/>
    </source>
</evidence>
<dbReference type="GO" id="GO:0035999">
    <property type="term" value="P:tetrahydrofolate interconversion"/>
    <property type="evidence" value="ECO:0007669"/>
    <property type="project" value="UniProtKB-UniPathway"/>
</dbReference>
<accession>A0A0V8RSU7</accession>
<keyword evidence="4 8" id="KW-0285">Flavoprotein</keyword>
<comment type="similarity">
    <text evidence="3 8">Belongs to the methylenetetrahydrofolate reductase family.</text>
</comment>
<comment type="catalytic activity">
    <reaction evidence="7">
        <text>(6S)-5-methyl-5,6,7,8-tetrahydrofolate + NAD(+) = (6R)-5,10-methylene-5,6,7,8-tetrahydrofolate + NADH + H(+)</text>
        <dbReference type="Rhea" id="RHEA:19821"/>
        <dbReference type="ChEBI" id="CHEBI:15378"/>
        <dbReference type="ChEBI" id="CHEBI:15636"/>
        <dbReference type="ChEBI" id="CHEBI:18608"/>
        <dbReference type="ChEBI" id="CHEBI:57540"/>
        <dbReference type="ChEBI" id="CHEBI:57945"/>
        <dbReference type="EC" id="1.5.1.54"/>
    </reaction>
    <physiologicalReaction direction="right-to-left" evidence="7">
        <dbReference type="Rhea" id="RHEA:19823"/>
    </physiologicalReaction>
</comment>
<evidence type="ECO:0000256" key="8">
    <source>
        <dbReference type="RuleBase" id="RU003862"/>
    </source>
</evidence>
<comment type="pathway">
    <text evidence="2 8">One-carbon metabolism; tetrahydrofolate interconversion.</text>
</comment>
<gene>
    <name evidence="9" type="ORF">APY09_06840</name>
</gene>
<sequence length="327" mass="35573">MPFSDDAYACPCTHDHEPTLLSFEVMPPRKPSLEEPFWNTVDQLLRVRPDFMSVTYGAGGKDRSNARATVRRLVRDTPIQPIAHLTCVGNSTEEVVSTVYDYLDSGVRTFLALRGDPPVGQEGWEPGPGGVGSATELIHLIRTVEKRRCDAHPGEALRSAFKPLTIAVAAFPAGNPAAGTTPAQEVERLLVKQAAGASFAITQLFWDAEVYASFVERARRAGVTIPIVPGLLPATDPARLRRVQDLTGIEVPEYLLTTLADYPHQEARDEFGAVFGSRLFHSVLEAGAPGVHLYTFNRSKPVLDILTLLGVKPDPLRSQASAPDTRA</sequence>
<dbReference type="InterPro" id="IPR003171">
    <property type="entry name" value="Mehydrof_redctse-like"/>
</dbReference>
<dbReference type="Gene3D" id="3.20.20.220">
    <property type="match status" value="1"/>
</dbReference>
<evidence type="ECO:0000256" key="3">
    <source>
        <dbReference type="ARBA" id="ARBA00006743"/>
    </source>
</evidence>
<keyword evidence="6 8" id="KW-0560">Oxidoreductase</keyword>
<evidence type="ECO:0000313" key="10">
    <source>
        <dbReference type="Proteomes" id="UP000054686"/>
    </source>
</evidence>
<dbReference type="SUPFAM" id="SSF51730">
    <property type="entry name" value="FAD-linked oxidoreductase"/>
    <property type="match status" value="1"/>
</dbReference>
<evidence type="ECO:0000256" key="7">
    <source>
        <dbReference type="ARBA" id="ARBA00048628"/>
    </source>
</evidence>
<protein>
    <recommendedName>
        <fullName evidence="8">Methylenetetrahydrofolate reductase</fullName>
    </recommendedName>
</protein>
<dbReference type="EMBL" id="LLVT01000002">
    <property type="protein sequence ID" value="KSW11167.1"/>
    <property type="molecule type" value="Genomic_DNA"/>
</dbReference>
<dbReference type="OrthoDB" id="9812555at2"/>
<dbReference type="PANTHER" id="PTHR45754:SF3">
    <property type="entry name" value="METHYLENETETRAHYDROFOLATE REDUCTASE (NADPH)"/>
    <property type="match status" value="1"/>
</dbReference>
<dbReference type="PANTHER" id="PTHR45754">
    <property type="entry name" value="METHYLENETETRAHYDROFOLATE REDUCTASE"/>
    <property type="match status" value="1"/>
</dbReference>
<evidence type="ECO:0000313" key="9">
    <source>
        <dbReference type="EMBL" id="KSW11167.1"/>
    </source>
</evidence>